<proteinExistence type="predicted"/>
<protein>
    <submittedName>
        <fullName evidence="1">Uncharacterized protein</fullName>
    </submittedName>
</protein>
<evidence type="ECO:0000313" key="1">
    <source>
        <dbReference type="EMBL" id="CAI0467650.1"/>
    </source>
</evidence>
<dbReference type="Proteomes" id="UP001154282">
    <property type="component" value="Unassembled WGS sequence"/>
</dbReference>
<name>A0AAV0P9N0_9ROSI</name>
<dbReference type="AlphaFoldDB" id="A0AAV0P9N0"/>
<comment type="caution">
    <text evidence="1">The sequence shown here is derived from an EMBL/GenBank/DDBJ whole genome shotgun (WGS) entry which is preliminary data.</text>
</comment>
<reference evidence="1" key="1">
    <citation type="submission" date="2022-08" db="EMBL/GenBank/DDBJ databases">
        <authorList>
            <person name="Gutierrez-Valencia J."/>
        </authorList>
    </citation>
    <scope>NUCLEOTIDE SEQUENCE</scope>
</reference>
<gene>
    <name evidence="1" type="ORF">LITE_LOCUS37525</name>
</gene>
<sequence length="27" mass="3211">MVTARRVRVIGWFPDRVRIVLRGFGRP</sequence>
<keyword evidence="2" id="KW-1185">Reference proteome</keyword>
<evidence type="ECO:0000313" key="2">
    <source>
        <dbReference type="Proteomes" id="UP001154282"/>
    </source>
</evidence>
<dbReference type="EMBL" id="CAMGYJ010000008">
    <property type="protein sequence ID" value="CAI0467650.1"/>
    <property type="molecule type" value="Genomic_DNA"/>
</dbReference>
<organism evidence="1 2">
    <name type="scientific">Linum tenue</name>
    <dbReference type="NCBI Taxonomy" id="586396"/>
    <lineage>
        <taxon>Eukaryota</taxon>
        <taxon>Viridiplantae</taxon>
        <taxon>Streptophyta</taxon>
        <taxon>Embryophyta</taxon>
        <taxon>Tracheophyta</taxon>
        <taxon>Spermatophyta</taxon>
        <taxon>Magnoliopsida</taxon>
        <taxon>eudicotyledons</taxon>
        <taxon>Gunneridae</taxon>
        <taxon>Pentapetalae</taxon>
        <taxon>rosids</taxon>
        <taxon>fabids</taxon>
        <taxon>Malpighiales</taxon>
        <taxon>Linaceae</taxon>
        <taxon>Linum</taxon>
    </lineage>
</organism>
<accession>A0AAV0P9N0</accession>